<sequence>MGVTAFFLSAMSSTDVTGAYPDSATLDSKPIPNNPVTPHNDATSTVADADDDVSKPKTTPYNVGAASHRAFHMKYDRKDYDNFIREDLATRVFIPSDDFLRVILHLPGDWREDPSITSLIEKVKNDEQWKELWADYVTQCGQKDEKLLYRPHSSLCNRALNLIKIDSPSEPDIGFYRQDPKYVKGTNANLSPDVITLLLSLFNSSKNKIADIEAGGPTNSIGWPQLLQWLDFKLSETTLDNGRRATRVLTADKRDPIGKVFNPKGSTPLGDPEGVGVVAGQKRKSDVAKHSSQSGKTSRTSKKQDAAARSRMQEEAESERMPPPLNGKDPKNKEEPQLQCARYAMEVLSSAGFRTHSIGALIGGTLLQMQYYDRSSIIISQEIDMGKDPESFIAMLIGLHRLSLEKHGIHSIVEDPILSDYASYTQEHRDDTATLFEGRKLTLEKADGTPVVLTLGKIIFRQPGIIGRDTCVVEATADDCDEWKGMETVVKISWQATSRPSEKDFMNDVKNAVDKDGASHHWVADHLPNILLSQDFEMAEDSPQARLKEYFDTASYAGGDSFKYESRVCRIMVQEKLYPITSLREPRHYAQGIFDILQVHRWVYDHAKIIHRDISMTNLMWRKRNGIICGVLNDFDLSSYRDRKSASALRRTGTGPYYAYDLLEKDPPVHIYRHDVESIFNVLVLMCCRYEIQTTSAPEGKDQLVHVPSVPFESWYDMSYRQLWNEKRAFFTNESQDRDTLLPVSVSFSEFKTWLTDLYDLISDGFCSRIFFVRSVNSRKNDLIARFLGVRKSEAAPPQFDDATLGGFVDYEPFFTVMRYFVGQDLVVKYDPNEKPA</sequence>
<accession>A0AA39P3C5</accession>
<dbReference type="Pfam" id="PF17667">
    <property type="entry name" value="Pkinase_fungal"/>
    <property type="match status" value="1"/>
</dbReference>
<comment type="caution">
    <text evidence="3">The sequence shown here is derived from an EMBL/GenBank/DDBJ whole genome shotgun (WGS) entry which is preliminary data.</text>
</comment>
<evidence type="ECO:0000313" key="3">
    <source>
        <dbReference type="EMBL" id="KAK0476419.1"/>
    </source>
</evidence>
<gene>
    <name evidence="3" type="ORF">IW261DRAFT_1367795</name>
</gene>
<evidence type="ECO:0000259" key="2">
    <source>
        <dbReference type="PROSITE" id="PS50011"/>
    </source>
</evidence>
<dbReference type="SUPFAM" id="SSF56112">
    <property type="entry name" value="Protein kinase-like (PK-like)"/>
    <property type="match status" value="1"/>
</dbReference>
<keyword evidence="4" id="KW-1185">Reference proteome</keyword>
<reference evidence="3" key="1">
    <citation type="submission" date="2023-06" db="EMBL/GenBank/DDBJ databases">
        <authorList>
            <consortium name="Lawrence Berkeley National Laboratory"/>
            <person name="Ahrendt S."/>
            <person name="Sahu N."/>
            <person name="Indic B."/>
            <person name="Wong-Bajracharya J."/>
            <person name="Merenyi Z."/>
            <person name="Ke H.-M."/>
            <person name="Monk M."/>
            <person name="Kocsube S."/>
            <person name="Drula E."/>
            <person name="Lipzen A."/>
            <person name="Balint B."/>
            <person name="Henrissat B."/>
            <person name="Andreopoulos B."/>
            <person name="Martin F.M."/>
            <person name="Harder C.B."/>
            <person name="Rigling D."/>
            <person name="Ford K.L."/>
            <person name="Foster G.D."/>
            <person name="Pangilinan J."/>
            <person name="Papanicolaou A."/>
            <person name="Barry K."/>
            <person name="LaButti K."/>
            <person name="Viragh M."/>
            <person name="Koriabine M."/>
            <person name="Yan M."/>
            <person name="Riley R."/>
            <person name="Champramary S."/>
            <person name="Plett K.L."/>
            <person name="Tsai I.J."/>
            <person name="Slot J."/>
            <person name="Sipos G."/>
            <person name="Plett J."/>
            <person name="Nagy L.G."/>
            <person name="Grigoriev I.V."/>
        </authorList>
    </citation>
    <scope>NUCLEOTIDE SEQUENCE</scope>
    <source>
        <strain evidence="3">ICMP 16352</strain>
    </source>
</reference>
<dbReference type="Proteomes" id="UP001175227">
    <property type="component" value="Unassembled WGS sequence"/>
</dbReference>
<evidence type="ECO:0000313" key="4">
    <source>
        <dbReference type="Proteomes" id="UP001175227"/>
    </source>
</evidence>
<dbReference type="GO" id="GO:0005524">
    <property type="term" value="F:ATP binding"/>
    <property type="evidence" value="ECO:0007669"/>
    <property type="project" value="InterPro"/>
</dbReference>
<name>A0AA39P3C5_9AGAR</name>
<dbReference type="InterPro" id="IPR000719">
    <property type="entry name" value="Prot_kinase_dom"/>
</dbReference>
<feature type="region of interest" description="Disordered" evidence="1">
    <location>
        <begin position="24"/>
        <end position="60"/>
    </location>
</feature>
<feature type="compositionally biased region" description="Basic and acidic residues" evidence="1">
    <location>
        <begin position="302"/>
        <end position="320"/>
    </location>
</feature>
<dbReference type="EMBL" id="JAUEPR010000020">
    <property type="protein sequence ID" value="KAK0476419.1"/>
    <property type="molecule type" value="Genomic_DNA"/>
</dbReference>
<protein>
    <recommendedName>
        <fullName evidence="2">Protein kinase domain-containing protein</fullName>
    </recommendedName>
</protein>
<dbReference type="InterPro" id="IPR040976">
    <property type="entry name" value="Pkinase_fungal"/>
</dbReference>
<dbReference type="GO" id="GO:0004672">
    <property type="term" value="F:protein kinase activity"/>
    <property type="evidence" value="ECO:0007669"/>
    <property type="project" value="InterPro"/>
</dbReference>
<dbReference type="PANTHER" id="PTHR38248">
    <property type="entry name" value="FUNK1 6"/>
    <property type="match status" value="1"/>
</dbReference>
<dbReference type="PANTHER" id="PTHR38248:SF2">
    <property type="entry name" value="FUNK1 11"/>
    <property type="match status" value="1"/>
</dbReference>
<feature type="region of interest" description="Disordered" evidence="1">
    <location>
        <begin position="256"/>
        <end position="334"/>
    </location>
</feature>
<proteinExistence type="predicted"/>
<dbReference type="InterPro" id="IPR011009">
    <property type="entry name" value="Kinase-like_dom_sf"/>
</dbReference>
<dbReference type="Gene3D" id="1.10.510.10">
    <property type="entry name" value="Transferase(Phosphotransferase) domain 1"/>
    <property type="match status" value="1"/>
</dbReference>
<evidence type="ECO:0000256" key="1">
    <source>
        <dbReference type="SAM" id="MobiDB-lite"/>
    </source>
</evidence>
<feature type="domain" description="Protein kinase" evidence="2">
    <location>
        <begin position="460"/>
        <end position="837"/>
    </location>
</feature>
<dbReference type="PROSITE" id="PS50011">
    <property type="entry name" value="PROTEIN_KINASE_DOM"/>
    <property type="match status" value="1"/>
</dbReference>
<organism evidence="3 4">
    <name type="scientific">Armillaria novae-zelandiae</name>
    <dbReference type="NCBI Taxonomy" id="153914"/>
    <lineage>
        <taxon>Eukaryota</taxon>
        <taxon>Fungi</taxon>
        <taxon>Dikarya</taxon>
        <taxon>Basidiomycota</taxon>
        <taxon>Agaricomycotina</taxon>
        <taxon>Agaricomycetes</taxon>
        <taxon>Agaricomycetidae</taxon>
        <taxon>Agaricales</taxon>
        <taxon>Marasmiineae</taxon>
        <taxon>Physalacriaceae</taxon>
        <taxon>Armillaria</taxon>
    </lineage>
</organism>
<dbReference type="AlphaFoldDB" id="A0AA39P3C5"/>